<keyword evidence="3" id="KW-1185">Reference proteome</keyword>
<dbReference type="KEGG" id="aalt:CC77DRAFT_468746"/>
<evidence type="ECO:0000313" key="3">
    <source>
        <dbReference type="Proteomes" id="UP000077248"/>
    </source>
</evidence>
<dbReference type="Proteomes" id="UP000077248">
    <property type="component" value="Unassembled WGS sequence"/>
</dbReference>
<dbReference type="AlphaFoldDB" id="A0A177D5W1"/>
<reference evidence="2 3" key="1">
    <citation type="submission" date="2016-05" db="EMBL/GenBank/DDBJ databases">
        <title>Comparative analysis of secretome profiles of manganese(II)-oxidizing ascomycete fungi.</title>
        <authorList>
            <consortium name="DOE Joint Genome Institute"/>
            <person name="Zeiner C.A."/>
            <person name="Purvine S.O."/>
            <person name="Zink E.M."/>
            <person name="Wu S."/>
            <person name="Pasa-Tolic L."/>
            <person name="Chaput D.L."/>
            <person name="Haridas S."/>
            <person name="Grigoriev I.V."/>
            <person name="Santelli C.M."/>
            <person name="Hansel C.M."/>
        </authorList>
    </citation>
    <scope>NUCLEOTIDE SEQUENCE [LARGE SCALE GENOMIC DNA]</scope>
    <source>
        <strain evidence="2 3">SRC1lrK2f</strain>
    </source>
</reference>
<keyword evidence="1" id="KW-0812">Transmembrane</keyword>
<keyword evidence="1" id="KW-0472">Membrane</keyword>
<sequence>MRILLVFFEWYELRILSILSLLSILSMLPILSSDYIHDPEMSTDLVLGFLE</sequence>
<evidence type="ECO:0000256" key="1">
    <source>
        <dbReference type="SAM" id="Phobius"/>
    </source>
</evidence>
<protein>
    <submittedName>
        <fullName evidence="2">Uncharacterized protein</fullName>
    </submittedName>
</protein>
<feature type="transmembrane region" description="Helical" evidence="1">
    <location>
        <begin position="12"/>
        <end position="31"/>
    </location>
</feature>
<dbReference type="EMBL" id="KV441495">
    <property type="protein sequence ID" value="OAG15103.1"/>
    <property type="molecule type" value="Genomic_DNA"/>
</dbReference>
<dbReference type="VEuPathDB" id="FungiDB:CC77DRAFT_468746"/>
<evidence type="ECO:0000313" key="2">
    <source>
        <dbReference type="EMBL" id="OAG15103.1"/>
    </source>
</evidence>
<dbReference type="GeneID" id="29117420"/>
<accession>A0A177D5W1</accession>
<dbReference type="RefSeq" id="XP_018380524.1">
    <property type="nucleotide sequence ID" value="XM_018531826.1"/>
</dbReference>
<proteinExistence type="predicted"/>
<name>A0A177D5W1_ALTAL</name>
<gene>
    <name evidence="2" type="ORF">CC77DRAFT_468746</name>
</gene>
<keyword evidence="1" id="KW-1133">Transmembrane helix</keyword>
<organism evidence="2 3">
    <name type="scientific">Alternaria alternata</name>
    <name type="common">Alternaria rot fungus</name>
    <name type="synonym">Torula alternata</name>
    <dbReference type="NCBI Taxonomy" id="5599"/>
    <lineage>
        <taxon>Eukaryota</taxon>
        <taxon>Fungi</taxon>
        <taxon>Dikarya</taxon>
        <taxon>Ascomycota</taxon>
        <taxon>Pezizomycotina</taxon>
        <taxon>Dothideomycetes</taxon>
        <taxon>Pleosporomycetidae</taxon>
        <taxon>Pleosporales</taxon>
        <taxon>Pleosporineae</taxon>
        <taxon>Pleosporaceae</taxon>
        <taxon>Alternaria</taxon>
        <taxon>Alternaria sect. Alternaria</taxon>
        <taxon>Alternaria alternata complex</taxon>
    </lineage>
</organism>